<gene>
    <name evidence="9" type="ORF">BFLFYP10_02054</name>
</gene>
<dbReference type="PANTHER" id="PTHR42933">
    <property type="entry name" value="SLR6095 PROTEIN"/>
    <property type="match status" value="1"/>
</dbReference>
<keyword evidence="6" id="KW-0680">Restriction system</keyword>
<comment type="catalytic activity">
    <reaction evidence="7">
        <text>a 2'-deoxyadenosine in DNA + S-adenosyl-L-methionine = an N(6)-methyl-2'-deoxyadenosine in DNA + S-adenosyl-L-homocysteine + H(+)</text>
        <dbReference type="Rhea" id="RHEA:15197"/>
        <dbReference type="Rhea" id="RHEA-COMP:12418"/>
        <dbReference type="Rhea" id="RHEA-COMP:12419"/>
        <dbReference type="ChEBI" id="CHEBI:15378"/>
        <dbReference type="ChEBI" id="CHEBI:57856"/>
        <dbReference type="ChEBI" id="CHEBI:59789"/>
        <dbReference type="ChEBI" id="CHEBI:90615"/>
        <dbReference type="ChEBI" id="CHEBI:90616"/>
        <dbReference type="EC" id="2.1.1.72"/>
    </reaction>
</comment>
<dbReference type="AlphaFoldDB" id="A0A6N2V7V4"/>
<evidence type="ECO:0000256" key="7">
    <source>
        <dbReference type="ARBA" id="ARBA00047942"/>
    </source>
</evidence>
<dbReference type="GO" id="GO:0009007">
    <property type="term" value="F:site-specific DNA-methyltransferase (adenine-specific) activity"/>
    <property type="evidence" value="ECO:0007669"/>
    <property type="project" value="UniProtKB-EC"/>
</dbReference>
<dbReference type="RefSeq" id="WP_156729940.1">
    <property type="nucleotide sequence ID" value="NZ_CACRSZ010000049.1"/>
</dbReference>
<dbReference type="InterPro" id="IPR051537">
    <property type="entry name" value="DNA_Adenine_Mtase"/>
</dbReference>
<keyword evidence="5" id="KW-0949">S-adenosyl-L-methionine</keyword>
<organism evidence="9">
    <name type="scientific">Bacteroides faecis</name>
    <dbReference type="NCBI Taxonomy" id="674529"/>
    <lineage>
        <taxon>Bacteria</taxon>
        <taxon>Pseudomonadati</taxon>
        <taxon>Bacteroidota</taxon>
        <taxon>Bacteroidia</taxon>
        <taxon>Bacteroidales</taxon>
        <taxon>Bacteroidaceae</taxon>
        <taxon>Bacteroides</taxon>
    </lineage>
</organism>
<dbReference type="GO" id="GO:0009307">
    <property type="term" value="P:DNA restriction-modification system"/>
    <property type="evidence" value="ECO:0007669"/>
    <property type="project" value="UniProtKB-KW"/>
</dbReference>
<dbReference type="PANTHER" id="PTHR42933:SF3">
    <property type="entry name" value="TYPE I RESTRICTION ENZYME MJAVIII METHYLASE SUBUNIT"/>
    <property type="match status" value="1"/>
</dbReference>
<evidence type="ECO:0000256" key="3">
    <source>
        <dbReference type="ARBA" id="ARBA00022603"/>
    </source>
</evidence>
<evidence type="ECO:0000256" key="1">
    <source>
        <dbReference type="ARBA" id="ARBA00006594"/>
    </source>
</evidence>
<comment type="similarity">
    <text evidence="1">Belongs to the N(4)/N(6)-methyltransferase family.</text>
</comment>
<dbReference type="GO" id="GO:0003677">
    <property type="term" value="F:DNA binding"/>
    <property type="evidence" value="ECO:0007669"/>
    <property type="project" value="InterPro"/>
</dbReference>
<keyword evidence="4" id="KW-0808">Transferase</keyword>
<evidence type="ECO:0000256" key="6">
    <source>
        <dbReference type="ARBA" id="ARBA00022747"/>
    </source>
</evidence>
<evidence type="ECO:0000256" key="5">
    <source>
        <dbReference type="ARBA" id="ARBA00022691"/>
    </source>
</evidence>
<name>A0A6N2V7V4_9BACE</name>
<sequence length="234" mass="27108">MSNHYEAPCEVREIESLLRQLTYTNGYDMVEVFSDMLRYIIGYFTWKVEPLKPWRYKKEHNIVFWKILCHWMLIMRRRIATQGWYDVFGDLYMSIGGSSSRTKSLGQNFTPDEICELMTMITGKDTDGSGMISDPTCGSGRTLLAAHAKHPKSYLVAEDIDSTCCMMTVCNFIVHGCHGEVIWHDSLNPDSYYGGWLVNEHLGKCGIPSVREISREESALWNFWQHRRQDQAIK</sequence>
<evidence type="ECO:0000256" key="2">
    <source>
        <dbReference type="ARBA" id="ARBA00011900"/>
    </source>
</evidence>
<dbReference type="PRINTS" id="PR00507">
    <property type="entry name" value="N12N6MTFRASE"/>
</dbReference>
<dbReference type="GO" id="GO:0032259">
    <property type="term" value="P:methylation"/>
    <property type="evidence" value="ECO:0007669"/>
    <property type="project" value="UniProtKB-KW"/>
</dbReference>
<dbReference type="Pfam" id="PF02384">
    <property type="entry name" value="N6_Mtase"/>
    <property type="match status" value="1"/>
</dbReference>
<dbReference type="InterPro" id="IPR003356">
    <property type="entry name" value="DNA_methylase_A-5"/>
</dbReference>
<dbReference type="EMBL" id="CACRSZ010000049">
    <property type="protein sequence ID" value="VYT26040.1"/>
    <property type="molecule type" value="Genomic_DNA"/>
</dbReference>
<proteinExistence type="inferred from homology"/>
<dbReference type="EC" id="2.1.1.72" evidence="2"/>
<dbReference type="GO" id="GO:0008170">
    <property type="term" value="F:N-methyltransferase activity"/>
    <property type="evidence" value="ECO:0007669"/>
    <property type="project" value="InterPro"/>
</dbReference>
<accession>A0A6N2V7V4</accession>
<feature type="domain" description="DNA methylase adenine-specific" evidence="8">
    <location>
        <begin position="85"/>
        <end position="190"/>
    </location>
</feature>
<evidence type="ECO:0000313" key="9">
    <source>
        <dbReference type="EMBL" id="VYT26040.1"/>
    </source>
</evidence>
<reference evidence="9" key="1">
    <citation type="submission" date="2019-11" db="EMBL/GenBank/DDBJ databases">
        <authorList>
            <person name="Feng L."/>
        </authorList>
    </citation>
    <scope>NUCLEOTIDE SEQUENCE</scope>
    <source>
        <strain evidence="9">BfaecisLFYP10</strain>
    </source>
</reference>
<dbReference type="SUPFAM" id="SSF53335">
    <property type="entry name" value="S-adenosyl-L-methionine-dependent methyltransferases"/>
    <property type="match status" value="1"/>
</dbReference>
<keyword evidence="3 9" id="KW-0489">Methyltransferase</keyword>
<dbReference type="InterPro" id="IPR029063">
    <property type="entry name" value="SAM-dependent_MTases_sf"/>
</dbReference>
<evidence type="ECO:0000259" key="8">
    <source>
        <dbReference type="Pfam" id="PF02384"/>
    </source>
</evidence>
<evidence type="ECO:0000256" key="4">
    <source>
        <dbReference type="ARBA" id="ARBA00022679"/>
    </source>
</evidence>
<protein>
    <recommendedName>
        <fullName evidence="2">site-specific DNA-methyltransferase (adenine-specific)</fullName>
        <ecNumber evidence="2">2.1.1.72</ecNumber>
    </recommendedName>
</protein>
<dbReference type="Gene3D" id="3.40.50.150">
    <property type="entry name" value="Vaccinia Virus protein VP39"/>
    <property type="match status" value="1"/>
</dbReference>